<evidence type="ECO:0008006" key="4">
    <source>
        <dbReference type="Google" id="ProtNLM"/>
    </source>
</evidence>
<sequence length="432" mass="47393">MRKFTWIPVIIALLSFAVKVNGQATISSPYSDYGVGLLEPGVFAFGRSMGGISQGMRSPVDINLSNPASFSAIRLTTFEAGLFGGVRGLSKGDVSQTNHDFGLSYISLAFPVSTKWGSSIGLTPFSNVGYRVTNQSKLDTTNVNYINTGEGGLSQFYIGNSFAFSPNFSVGMNVAYLFGNIEQAWATEFPDNQFLYRNSKIVDIFRANGFRFSFGLQGGVKLSDDTRLTYGYTGTLKTKLTAHSDLLRMGYNSNQGTEVGVDTIEMTIGAKNSLHLPASHKAGFTINKQGKWLFGADVSFSDWAEFSRTSAYQPERAQRDLSESMGISAGLQFTPDPESVSSYFKLVNYRAGFNYQKMPVAINGKDISETSITLGLGMPFLSREMNSYGKLNLGVELGQRGTNDGSLIKEQFAMFNVGITYSTRWFIKRQFD</sequence>
<accession>A0A4V2UT96</accession>
<comment type="caution">
    <text evidence="2">The sequence shown here is derived from an EMBL/GenBank/DDBJ whole genome shotgun (WGS) entry which is preliminary data.</text>
</comment>
<protein>
    <recommendedName>
        <fullName evidence="4">Long-subunit fatty acid transport protein</fullName>
    </recommendedName>
</protein>
<gene>
    <name evidence="2" type="ORF">EDD80_11752</name>
</gene>
<keyword evidence="1" id="KW-0732">Signal</keyword>
<feature type="signal peptide" evidence="1">
    <location>
        <begin position="1"/>
        <end position="24"/>
    </location>
</feature>
<keyword evidence="3" id="KW-1185">Reference proteome</keyword>
<dbReference type="Proteomes" id="UP000295807">
    <property type="component" value="Unassembled WGS sequence"/>
</dbReference>
<evidence type="ECO:0000313" key="3">
    <source>
        <dbReference type="Proteomes" id="UP000295807"/>
    </source>
</evidence>
<evidence type="ECO:0000313" key="2">
    <source>
        <dbReference type="EMBL" id="TCS84874.1"/>
    </source>
</evidence>
<reference evidence="2 3" key="1">
    <citation type="submission" date="2019-03" db="EMBL/GenBank/DDBJ databases">
        <title>Genomic Encyclopedia of Type Strains, Phase IV (KMG-IV): sequencing the most valuable type-strain genomes for metagenomic binning, comparative biology and taxonomic classification.</title>
        <authorList>
            <person name="Goeker M."/>
        </authorList>
    </citation>
    <scope>NUCLEOTIDE SEQUENCE [LARGE SCALE GENOMIC DNA]</scope>
    <source>
        <strain evidence="2 3">DSM 21100</strain>
    </source>
</reference>
<proteinExistence type="predicted"/>
<evidence type="ECO:0000256" key="1">
    <source>
        <dbReference type="SAM" id="SignalP"/>
    </source>
</evidence>
<dbReference type="OrthoDB" id="1491239at2"/>
<name>A0A4V2UT96_9SPHI</name>
<dbReference type="RefSeq" id="WP_132130631.1">
    <property type="nucleotide sequence ID" value="NZ_CP042432.1"/>
</dbReference>
<dbReference type="EMBL" id="SMAD01000017">
    <property type="protein sequence ID" value="TCS84874.1"/>
    <property type="molecule type" value="Genomic_DNA"/>
</dbReference>
<dbReference type="Gene3D" id="2.40.160.60">
    <property type="entry name" value="Outer membrane protein transport protein (OMPP1/FadL/TodX)"/>
    <property type="match status" value="1"/>
</dbReference>
<dbReference type="AlphaFoldDB" id="A0A4V2UT96"/>
<feature type="chain" id="PRO_5020833610" description="Long-subunit fatty acid transport protein" evidence="1">
    <location>
        <begin position="25"/>
        <end position="432"/>
    </location>
</feature>
<dbReference type="SUPFAM" id="SSF56935">
    <property type="entry name" value="Porins"/>
    <property type="match status" value="1"/>
</dbReference>
<organism evidence="2 3">
    <name type="scientific">Anseongella ginsenosidimutans</name>
    <dbReference type="NCBI Taxonomy" id="496056"/>
    <lineage>
        <taxon>Bacteria</taxon>
        <taxon>Pseudomonadati</taxon>
        <taxon>Bacteroidota</taxon>
        <taxon>Sphingobacteriia</taxon>
        <taxon>Sphingobacteriales</taxon>
        <taxon>Sphingobacteriaceae</taxon>
        <taxon>Anseongella</taxon>
    </lineage>
</organism>